<protein>
    <submittedName>
        <fullName evidence="2">Uncharacterized protein</fullName>
    </submittedName>
</protein>
<dbReference type="eggNOG" id="ENOG502TK1D">
    <property type="taxonomic scope" value="Eukaryota"/>
</dbReference>
<dbReference type="AlphaFoldDB" id="W9VFK2"/>
<dbReference type="RefSeq" id="XP_007761892.1">
    <property type="nucleotide sequence ID" value="XM_007763702.1"/>
</dbReference>
<keyword evidence="1" id="KW-0472">Membrane</keyword>
<feature type="transmembrane region" description="Helical" evidence="1">
    <location>
        <begin position="47"/>
        <end position="68"/>
    </location>
</feature>
<name>W9VFK2_9EURO</name>
<keyword evidence="1" id="KW-1133">Transmembrane helix</keyword>
<evidence type="ECO:0000313" key="2">
    <source>
        <dbReference type="EMBL" id="EXJ54377.1"/>
    </source>
</evidence>
<evidence type="ECO:0000256" key="1">
    <source>
        <dbReference type="SAM" id="Phobius"/>
    </source>
</evidence>
<dbReference type="Proteomes" id="UP000019473">
    <property type="component" value="Unassembled WGS sequence"/>
</dbReference>
<feature type="transmembrane region" description="Helical" evidence="1">
    <location>
        <begin position="6"/>
        <end position="26"/>
    </location>
</feature>
<comment type="caution">
    <text evidence="2">The sequence shown here is derived from an EMBL/GenBank/DDBJ whole genome shotgun (WGS) entry which is preliminary data.</text>
</comment>
<dbReference type="HOGENOM" id="CLU_099107_0_0_1"/>
<proteinExistence type="predicted"/>
<reference evidence="2 3" key="1">
    <citation type="submission" date="2013-03" db="EMBL/GenBank/DDBJ databases">
        <title>The Genome Sequence of Cladophialophora yegresii CBS 114405.</title>
        <authorList>
            <consortium name="The Broad Institute Genomics Platform"/>
            <person name="Cuomo C."/>
            <person name="de Hoog S."/>
            <person name="Gorbushina A."/>
            <person name="Walker B."/>
            <person name="Young S.K."/>
            <person name="Zeng Q."/>
            <person name="Gargeya S."/>
            <person name="Fitzgerald M."/>
            <person name="Haas B."/>
            <person name="Abouelleil A."/>
            <person name="Allen A.W."/>
            <person name="Alvarado L."/>
            <person name="Arachchi H.M."/>
            <person name="Berlin A.M."/>
            <person name="Chapman S.B."/>
            <person name="Gainer-Dewar J."/>
            <person name="Goldberg J."/>
            <person name="Griggs A."/>
            <person name="Gujja S."/>
            <person name="Hansen M."/>
            <person name="Howarth C."/>
            <person name="Imamovic A."/>
            <person name="Ireland A."/>
            <person name="Larimer J."/>
            <person name="McCowan C."/>
            <person name="Murphy C."/>
            <person name="Pearson M."/>
            <person name="Poon T.W."/>
            <person name="Priest M."/>
            <person name="Roberts A."/>
            <person name="Saif S."/>
            <person name="Shea T."/>
            <person name="Sisk P."/>
            <person name="Sykes S."/>
            <person name="Wortman J."/>
            <person name="Nusbaum C."/>
            <person name="Birren B."/>
        </authorList>
    </citation>
    <scope>NUCLEOTIDE SEQUENCE [LARGE SCALE GENOMIC DNA]</scope>
    <source>
        <strain evidence="2 3">CBS 114405</strain>
    </source>
</reference>
<organism evidence="2 3">
    <name type="scientific">Cladophialophora yegresii CBS 114405</name>
    <dbReference type="NCBI Taxonomy" id="1182544"/>
    <lineage>
        <taxon>Eukaryota</taxon>
        <taxon>Fungi</taxon>
        <taxon>Dikarya</taxon>
        <taxon>Ascomycota</taxon>
        <taxon>Pezizomycotina</taxon>
        <taxon>Eurotiomycetes</taxon>
        <taxon>Chaetothyriomycetidae</taxon>
        <taxon>Chaetothyriales</taxon>
        <taxon>Herpotrichiellaceae</taxon>
        <taxon>Cladophialophora</taxon>
    </lineage>
</organism>
<dbReference type="EMBL" id="AMGW01000007">
    <property type="protein sequence ID" value="EXJ54377.1"/>
    <property type="molecule type" value="Genomic_DNA"/>
</dbReference>
<dbReference type="VEuPathDB" id="FungiDB:A1O7_09716"/>
<keyword evidence="1" id="KW-0812">Transmembrane</keyword>
<accession>W9VFK2</accession>
<sequence length="253" mass="28767">MVLNQIFYRVAFIVTAFVHLYFNDLIKATIVVAAMCLSDSKRPVLQSILRLHSVVLVCFMLAFCFSVVSAHPDQTILNGRDVLMWFDDVETPHGFGQLAAGYHGFTFNYLYAFKPTHQDLEGTISGDDLNCAISKPNALYGSKVAAETPSIHAHDPSRTFTVHSLKIKPLDFPVGFVTINLRGFLLENLSSPLEWTVDYPAGFHDTLHVRLEEFSKTRWKGLTRLEVEADFHYNNVEMDDWEFCIDDLEIEIE</sequence>
<keyword evidence="3" id="KW-1185">Reference proteome</keyword>
<evidence type="ECO:0000313" key="3">
    <source>
        <dbReference type="Proteomes" id="UP000019473"/>
    </source>
</evidence>
<dbReference type="GeneID" id="19184277"/>
<dbReference type="OrthoDB" id="4153234at2759"/>
<gene>
    <name evidence="2" type="ORF">A1O7_09716</name>
</gene>